<dbReference type="InterPro" id="IPR036388">
    <property type="entry name" value="WH-like_DNA-bd_sf"/>
</dbReference>
<evidence type="ECO:0000259" key="4">
    <source>
        <dbReference type="PROSITE" id="PS51118"/>
    </source>
</evidence>
<keyword evidence="2" id="KW-0238">DNA-binding</keyword>
<feature type="domain" description="HTH hxlR-type" evidence="4">
    <location>
        <begin position="12"/>
        <end position="113"/>
    </location>
</feature>
<proteinExistence type="predicted"/>
<evidence type="ECO:0000256" key="2">
    <source>
        <dbReference type="ARBA" id="ARBA00023125"/>
    </source>
</evidence>
<dbReference type="InterPro" id="IPR002577">
    <property type="entry name" value="HTH_HxlR"/>
</dbReference>
<gene>
    <name evidence="5" type="ORF">P7D85_14170</name>
</gene>
<dbReference type="InterPro" id="IPR036390">
    <property type="entry name" value="WH_DNA-bd_sf"/>
</dbReference>
<dbReference type="PROSITE" id="PS51118">
    <property type="entry name" value="HTH_HXLR"/>
    <property type="match status" value="1"/>
</dbReference>
<name>A0ABU3F1B9_9ENTE</name>
<evidence type="ECO:0000256" key="1">
    <source>
        <dbReference type="ARBA" id="ARBA00023015"/>
    </source>
</evidence>
<keyword evidence="6" id="KW-1185">Reference proteome</keyword>
<keyword evidence="1" id="KW-0805">Transcription regulation</keyword>
<evidence type="ECO:0000313" key="6">
    <source>
        <dbReference type="Proteomes" id="UP001252875"/>
    </source>
</evidence>
<dbReference type="Gene3D" id="1.10.10.10">
    <property type="entry name" value="Winged helix-like DNA-binding domain superfamily/Winged helix DNA-binding domain"/>
    <property type="match status" value="1"/>
</dbReference>
<organism evidence="5 6">
    <name type="scientific">Enterococcus hulanensis</name>
    <dbReference type="NCBI Taxonomy" id="2559929"/>
    <lineage>
        <taxon>Bacteria</taxon>
        <taxon>Bacillati</taxon>
        <taxon>Bacillota</taxon>
        <taxon>Bacilli</taxon>
        <taxon>Lactobacillales</taxon>
        <taxon>Enterococcaceae</taxon>
        <taxon>Enterococcus</taxon>
    </lineage>
</organism>
<evidence type="ECO:0000313" key="5">
    <source>
        <dbReference type="EMBL" id="MDT2600928.1"/>
    </source>
</evidence>
<accession>A0ABU3F1B9</accession>
<dbReference type="Pfam" id="PF01638">
    <property type="entry name" value="HxlR"/>
    <property type="match status" value="1"/>
</dbReference>
<dbReference type="Proteomes" id="UP001252875">
    <property type="component" value="Unassembled WGS sequence"/>
</dbReference>
<comment type="caution">
    <text evidence="5">The sequence shown here is derived from an EMBL/GenBank/DDBJ whole genome shotgun (WGS) entry which is preliminary data.</text>
</comment>
<dbReference type="PANTHER" id="PTHR33204">
    <property type="entry name" value="TRANSCRIPTIONAL REGULATOR, MARR FAMILY"/>
    <property type="match status" value="1"/>
</dbReference>
<dbReference type="PANTHER" id="PTHR33204:SF29">
    <property type="entry name" value="TRANSCRIPTIONAL REGULATOR"/>
    <property type="match status" value="1"/>
</dbReference>
<sequence length="114" mass="13401">MTIKQEDWEDTCPLVTAQRIMAGKWKLSIIWFLAEHKVLRFNQLKAAFDDPKLTQKMLTQHLKELQQDQLVKRTVYNTVPPKVEYCLSDLGESFIPVMRSMENWGKSYQKNIGL</sequence>
<evidence type="ECO:0000256" key="3">
    <source>
        <dbReference type="ARBA" id="ARBA00023163"/>
    </source>
</evidence>
<dbReference type="EMBL" id="JARPYI010000008">
    <property type="protein sequence ID" value="MDT2600928.1"/>
    <property type="molecule type" value="Genomic_DNA"/>
</dbReference>
<dbReference type="SUPFAM" id="SSF46785">
    <property type="entry name" value="Winged helix' DNA-binding domain"/>
    <property type="match status" value="1"/>
</dbReference>
<keyword evidence="3" id="KW-0804">Transcription</keyword>
<reference evidence="5 6" key="1">
    <citation type="submission" date="2023-03" db="EMBL/GenBank/DDBJ databases">
        <authorList>
            <person name="Shen W."/>
            <person name="Cai J."/>
        </authorList>
    </citation>
    <scope>NUCLEOTIDE SEQUENCE [LARGE SCALE GENOMIC DNA]</scope>
    <source>
        <strain evidence="5 6">D6-4</strain>
    </source>
</reference>
<protein>
    <submittedName>
        <fullName evidence="5">Helix-turn-helix domain-containing protein</fullName>
    </submittedName>
</protein>
<dbReference type="RefSeq" id="WP_206919522.1">
    <property type="nucleotide sequence ID" value="NZ_BJED01000003.1"/>
</dbReference>